<dbReference type="PANTHER" id="PTHR43142">
    <property type="entry name" value="CARBOXYLIC ESTER HYDROLASE"/>
    <property type="match status" value="1"/>
</dbReference>
<dbReference type="InterPro" id="IPR019826">
    <property type="entry name" value="Carboxylesterase_B_AS"/>
</dbReference>
<comment type="similarity">
    <text evidence="1">Belongs to the type-B carboxylesterase/lipase family.</text>
</comment>
<dbReference type="PANTHER" id="PTHR43142:SF3">
    <property type="entry name" value="PUTATIVE (AFU_ORTHOLOGUE AFUA_3G09070)-RELATED"/>
    <property type="match status" value="1"/>
</dbReference>
<proteinExistence type="inferred from homology"/>
<keyword evidence="2" id="KW-0378">Hydrolase</keyword>
<dbReference type="Gene3D" id="3.40.50.1820">
    <property type="entry name" value="alpha/beta hydrolase"/>
    <property type="match status" value="1"/>
</dbReference>
<dbReference type="FunFam" id="3.40.50.1820:FF:000342">
    <property type="entry name" value="Carboxylic ester hydrolase"/>
    <property type="match status" value="1"/>
</dbReference>
<feature type="domain" description="Carboxylesterase type B" evidence="3">
    <location>
        <begin position="209"/>
        <end position="720"/>
    </location>
</feature>
<protein>
    <submittedName>
        <fullName evidence="4">38fbf0bf-adda-4be0-b0df-18218644c56b</fullName>
    </submittedName>
</protein>
<evidence type="ECO:0000313" key="4">
    <source>
        <dbReference type="EMBL" id="CAD6447380.1"/>
    </source>
</evidence>
<dbReference type="Pfam" id="PF00135">
    <property type="entry name" value="COesterase"/>
    <property type="match status" value="1"/>
</dbReference>
<organism evidence="4 5">
    <name type="scientific">Sclerotinia trifoliorum</name>
    <dbReference type="NCBI Taxonomy" id="28548"/>
    <lineage>
        <taxon>Eukaryota</taxon>
        <taxon>Fungi</taxon>
        <taxon>Dikarya</taxon>
        <taxon>Ascomycota</taxon>
        <taxon>Pezizomycotina</taxon>
        <taxon>Leotiomycetes</taxon>
        <taxon>Helotiales</taxon>
        <taxon>Sclerotiniaceae</taxon>
        <taxon>Sclerotinia</taxon>
    </lineage>
</organism>
<evidence type="ECO:0000256" key="1">
    <source>
        <dbReference type="ARBA" id="ARBA00005964"/>
    </source>
</evidence>
<comment type="caution">
    <text evidence="4">The sequence shown here is derived from an EMBL/GenBank/DDBJ whole genome shotgun (WGS) entry which is preliminary data.</text>
</comment>
<keyword evidence="5" id="KW-1185">Reference proteome</keyword>
<dbReference type="InterPro" id="IPR002018">
    <property type="entry name" value="CarbesteraseB"/>
</dbReference>
<reference evidence="4" key="1">
    <citation type="submission" date="2020-10" db="EMBL/GenBank/DDBJ databases">
        <authorList>
            <person name="Kusch S."/>
        </authorList>
    </citation>
    <scope>NUCLEOTIDE SEQUENCE</scope>
    <source>
        <strain evidence="4">SwB9</strain>
    </source>
</reference>
<dbReference type="InterPro" id="IPR029058">
    <property type="entry name" value="AB_hydrolase_fold"/>
</dbReference>
<name>A0A8H2W0H0_9HELO</name>
<dbReference type="PROSITE" id="PS00122">
    <property type="entry name" value="CARBOXYLESTERASE_B_1"/>
    <property type="match status" value="1"/>
</dbReference>
<dbReference type="GO" id="GO:0016787">
    <property type="term" value="F:hydrolase activity"/>
    <property type="evidence" value="ECO:0007669"/>
    <property type="project" value="UniProtKB-KW"/>
</dbReference>
<accession>A0A8H2W0H0</accession>
<gene>
    <name evidence="4" type="ORF">SCLTRI_LOCUS7172</name>
</gene>
<evidence type="ECO:0000313" key="5">
    <source>
        <dbReference type="Proteomes" id="UP000624404"/>
    </source>
</evidence>
<dbReference type="EMBL" id="CAJHIA010000026">
    <property type="protein sequence ID" value="CAD6447380.1"/>
    <property type="molecule type" value="Genomic_DNA"/>
</dbReference>
<evidence type="ECO:0000256" key="2">
    <source>
        <dbReference type="ARBA" id="ARBA00022801"/>
    </source>
</evidence>
<dbReference type="Proteomes" id="UP000624404">
    <property type="component" value="Unassembled WGS sequence"/>
</dbReference>
<dbReference type="SUPFAM" id="SSF53474">
    <property type="entry name" value="alpha/beta-Hydrolases"/>
    <property type="match status" value="1"/>
</dbReference>
<evidence type="ECO:0000259" key="3">
    <source>
        <dbReference type="Pfam" id="PF00135"/>
    </source>
</evidence>
<sequence length="734" mass="78988">MLINSDKYQRADEVCEEANTKDIRVRCNLWIELVNPITMFRLSSLHFLPLFASLVFPVTSALSNTDTSLTLLYQNNLNASDDINHVGFILLDPHSSNDALAACEALDEKLLSSSTIKRQPSDFLLPLSYQAHRGRASSSQLYIIDGGIVSYDSVHGLSFPKSAYNNVKLPVLCTQSSDESQPGTAIASSSNKVSVGAGGNTYVGFRNQKSFRFLGIPYANPPERFVYSTTYSPTGQTIQATAYGSQCAQVTGGSEDCLFLNIQTPYIPKANSTKDLRPVMFWIHGGGYVTGSGADQLSDGGDLASREDIVVVNINYRLSTLGFLAIPGTNVTGNFGIADQINALEWTVKNIASFGGDPKRITIIGESAGAGSVRVLLGSPPAIGKFQGAVAMSNLGGGVDLGLSGDYATTYSTYLTIPESYARVGQNIFLESGCNQTSLLDQIACLKNVPALPLVQLDYAAQYVVQDGHYINTAELDLVNHNGSTAYVDVIFGVTANDGASIGSVYPSKPVTSKVAGIAASLSISQSYAQSIIDSGLFPYYDTGNITLDSFNVSQRVATDKDFRCVDQATMFAGSKNSIFKSSYFYEMDRTIAGYDPNGLGGPPTSPGYPNGNPNLPYFRFHGADMPWVFGAFNTGLQFRDAEDLWSLELSVSYFGAFVRTGNPNPDDGFLKSRGYGTVQKGIQLAGKWEEVGAGGKKGSMMLIDWPGKAQSFLELEQCKWLGYPVDYFVNGGT</sequence>
<dbReference type="OrthoDB" id="408631at2759"/>
<dbReference type="AlphaFoldDB" id="A0A8H2W0H0"/>